<dbReference type="SUPFAM" id="SSF101936">
    <property type="entry name" value="DNA-binding pseudobarrel domain"/>
    <property type="match status" value="1"/>
</dbReference>
<organism evidence="6 7">
    <name type="scientific">Helianthus annuus</name>
    <name type="common">Common sunflower</name>
    <dbReference type="NCBI Taxonomy" id="4232"/>
    <lineage>
        <taxon>Eukaryota</taxon>
        <taxon>Viridiplantae</taxon>
        <taxon>Streptophyta</taxon>
        <taxon>Embryophyta</taxon>
        <taxon>Tracheophyta</taxon>
        <taxon>Spermatophyta</taxon>
        <taxon>Magnoliopsida</taxon>
        <taxon>eudicotyledons</taxon>
        <taxon>Gunneridae</taxon>
        <taxon>Pentapetalae</taxon>
        <taxon>asterids</taxon>
        <taxon>campanulids</taxon>
        <taxon>Asterales</taxon>
        <taxon>Asteraceae</taxon>
        <taxon>Asteroideae</taxon>
        <taxon>Heliantheae alliance</taxon>
        <taxon>Heliantheae</taxon>
        <taxon>Helianthus</taxon>
    </lineage>
</organism>
<dbReference type="InterPro" id="IPR015300">
    <property type="entry name" value="DNA-bd_pseudobarrel_sf"/>
</dbReference>
<accession>A0A9K3IJY3</accession>
<evidence type="ECO:0000313" key="7">
    <source>
        <dbReference type="Proteomes" id="UP000215914"/>
    </source>
</evidence>
<protein>
    <submittedName>
        <fullName evidence="6">DNA-binding pseudobarrel domain superfamily</fullName>
    </submittedName>
</protein>
<name>A0A9K3IJY3_HELAN</name>
<evidence type="ECO:0000256" key="1">
    <source>
        <dbReference type="ARBA" id="ARBA00004123"/>
    </source>
</evidence>
<evidence type="ECO:0000256" key="4">
    <source>
        <dbReference type="ARBA" id="ARBA00023163"/>
    </source>
</evidence>
<proteinExistence type="predicted"/>
<evidence type="ECO:0000313" key="6">
    <source>
        <dbReference type="EMBL" id="KAF5797776.1"/>
    </source>
</evidence>
<dbReference type="OrthoDB" id="1090008at2759"/>
<evidence type="ECO:0000256" key="3">
    <source>
        <dbReference type="ARBA" id="ARBA00023125"/>
    </source>
</evidence>
<dbReference type="EMBL" id="MNCJ02000322">
    <property type="protein sequence ID" value="KAF5797776.1"/>
    <property type="molecule type" value="Genomic_DNA"/>
</dbReference>
<dbReference type="PANTHER" id="PTHR31541:SF25">
    <property type="entry name" value="GAMMA-GLIADIN B"/>
    <property type="match status" value="1"/>
</dbReference>
<keyword evidence="2" id="KW-0805">Transcription regulation</keyword>
<dbReference type="GO" id="GO:0005634">
    <property type="term" value="C:nucleus"/>
    <property type="evidence" value="ECO:0007669"/>
    <property type="project" value="UniProtKB-SubCell"/>
</dbReference>
<dbReference type="Gramene" id="mRNA:HanXRQr2_Chr07g0284731">
    <property type="protein sequence ID" value="CDS:HanXRQr2_Chr07g0284731.1"/>
    <property type="gene ID" value="HanXRQr2_Chr07g0284731"/>
</dbReference>
<dbReference type="Pfam" id="PF03754">
    <property type="entry name" value="At2g31720-like"/>
    <property type="match status" value="1"/>
</dbReference>
<dbReference type="Gene3D" id="2.40.330.10">
    <property type="entry name" value="DNA-binding pseudobarrel domain"/>
    <property type="match status" value="1"/>
</dbReference>
<evidence type="ECO:0000256" key="2">
    <source>
        <dbReference type="ARBA" id="ARBA00023015"/>
    </source>
</evidence>
<keyword evidence="3 6" id="KW-0238">DNA-binding</keyword>
<gene>
    <name evidence="6" type="ORF">HanXRQr2_Chr07g0284731</name>
</gene>
<dbReference type="GO" id="GO:0003677">
    <property type="term" value="F:DNA binding"/>
    <property type="evidence" value="ECO:0007669"/>
    <property type="project" value="UniProtKB-KW"/>
</dbReference>
<evidence type="ECO:0000256" key="5">
    <source>
        <dbReference type="ARBA" id="ARBA00023242"/>
    </source>
</evidence>
<dbReference type="Proteomes" id="UP000215914">
    <property type="component" value="Unassembled WGS sequence"/>
</dbReference>
<keyword evidence="7" id="KW-1185">Reference proteome</keyword>
<keyword evidence="4" id="KW-0804">Transcription</keyword>
<sequence length="236" mass="27399">MAKLTETDQYLKQQKGRLHIANFLAAMNYHDDDLQTTIKTMRKRLLEIQQRESFAVINKPQTVRKIVFKFGGSKTVLHKRDDIQKDSRNASHSETLMCKRQKIKKSEEGVTDFIKSVGGSEAEFVIEKRLTVSDVNPNQGRLLIPVLQLKNNKGFLTADEETMMGNKEDVSVWVFDPERRKSMLNMAKWRMSKECYVLKTNWNHVVKTNGFKEEMVIRVLSFRVGQQLCFVLDRVA</sequence>
<keyword evidence="5" id="KW-0539">Nucleus</keyword>
<comment type="subcellular location">
    <subcellularLocation>
        <location evidence="1">Nucleus</location>
    </subcellularLocation>
</comment>
<comment type="caution">
    <text evidence="6">The sequence shown here is derived from an EMBL/GenBank/DDBJ whole genome shotgun (WGS) entry which is preliminary data.</text>
</comment>
<dbReference type="InterPro" id="IPR005508">
    <property type="entry name" value="At2g31720-like"/>
</dbReference>
<dbReference type="AlphaFoldDB" id="A0A9K3IJY3"/>
<reference evidence="6" key="2">
    <citation type="submission" date="2020-06" db="EMBL/GenBank/DDBJ databases">
        <title>Helianthus annuus Genome sequencing and assembly Release 2.</title>
        <authorList>
            <person name="Gouzy J."/>
            <person name="Langlade N."/>
            <person name="Munos S."/>
        </authorList>
    </citation>
    <scope>NUCLEOTIDE SEQUENCE</scope>
    <source>
        <tissue evidence="6">Leaves</tissue>
    </source>
</reference>
<reference evidence="6" key="1">
    <citation type="journal article" date="2017" name="Nature">
        <title>The sunflower genome provides insights into oil metabolism, flowering and Asterid evolution.</title>
        <authorList>
            <person name="Badouin H."/>
            <person name="Gouzy J."/>
            <person name="Grassa C.J."/>
            <person name="Murat F."/>
            <person name="Staton S.E."/>
            <person name="Cottret L."/>
            <person name="Lelandais-Briere C."/>
            <person name="Owens G.L."/>
            <person name="Carrere S."/>
            <person name="Mayjonade B."/>
            <person name="Legrand L."/>
            <person name="Gill N."/>
            <person name="Kane N.C."/>
            <person name="Bowers J.E."/>
            <person name="Hubner S."/>
            <person name="Bellec A."/>
            <person name="Berard A."/>
            <person name="Berges H."/>
            <person name="Blanchet N."/>
            <person name="Boniface M.C."/>
            <person name="Brunel D."/>
            <person name="Catrice O."/>
            <person name="Chaidir N."/>
            <person name="Claudel C."/>
            <person name="Donnadieu C."/>
            <person name="Faraut T."/>
            <person name="Fievet G."/>
            <person name="Helmstetter N."/>
            <person name="King M."/>
            <person name="Knapp S.J."/>
            <person name="Lai Z."/>
            <person name="Le Paslier M.C."/>
            <person name="Lippi Y."/>
            <person name="Lorenzon L."/>
            <person name="Mandel J.R."/>
            <person name="Marage G."/>
            <person name="Marchand G."/>
            <person name="Marquand E."/>
            <person name="Bret-Mestries E."/>
            <person name="Morien E."/>
            <person name="Nambeesan S."/>
            <person name="Nguyen T."/>
            <person name="Pegot-Espagnet P."/>
            <person name="Pouilly N."/>
            <person name="Raftis F."/>
            <person name="Sallet E."/>
            <person name="Schiex T."/>
            <person name="Thomas J."/>
            <person name="Vandecasteele C."/>
            <person name="Vares D."/>
            <person name="Vear F."/>
            <person name="Vautrin S."/>
            <person name="Crespi M."/>
            <person name="Mangin B."/>
            <person name="Burke J.M."/>
            <person name="Salse J."/>
            <person name="Munos S."/>
            <person name="Vincourt P."/>
            <person name="Rieseberg L.H."/>
            <person name="Langlade N.B."/>
        </authorList>
    </citation>
    <scope>NUCLEOTIDE SEQUENCE</scope>
    <source>
        <tissue evidence="6">Leaves</tissue>
    </source>
</reference>
<dbReference type="PANTHER" id="PTHR31541">
    <property type="entry name" value="B3 DOMAIN PLANT PROTEIN-RELATED"/>
    <property type="match status" value="1"/>
</dbReference>